<dbReference type="GeneID" id="34576738"/>
<name>A0A1F5LHJ1_PENAI</name>
<dbReference type="Gene3D" id="1.20.1050.130">
    <property type="match status" value="1"/>
</dbReference>
<dbReference type="InterPro" id="IPR004045">
    <property type="entry name" value="Glutathione_S-Trfase_N"/>
</dbReference>
<gene>
    <name evidence="5" type="ORF">PENARI_c009G09963</name>
</gene>
<comment type="similarity">
    <text evidence="1 2">Belongs to the GST superfamily.</text>
</comment>
<dbReference type="RefSeq" id="XP_022488118.1">
    <property type="nucleotide sequence ID" value="XM_022632004.1"/>
</dbReference>
<comment type="caution">
    <text evidence="5">The sequence shown here is derived from an EMBL/GenBank/DDBJ whole genome shotgun (WGS) entry which is preliminary data.</text>
</comment>
<evidence type="ECO:0000259" key="4">
    <source>
        <dbReference type="PROSITE" id="PS50405"/>
    </source>
</evidence>
<accession>A0A1F5LHJ1</accession>
<evidence type="ECO:0000256" key="1">
    <source>
        <dbReference type="ARBA" id="ARBA00007409"/>
    </source>
</evidence>
<dbReference type="SUPFAM" id="SSF52833">
    <property type="entry name" value="Thioredoxin-like"/>
    <property type="match status" value="1"/>
</dbReference>
<keyword evidence="6" id="KW-1185">Reference proteome</keyword>
<dbReference type="EMBL" id="LXJU01000009">
    <property type="protein sequence ID" value="OGE52678.1"/>
    <property type="molecule type" value="Genomic_DNA"/>
</dbReference>
<dbReference type="Pfam" id="PF00043">
    <property type="entry name" value="GST_C"/>
    <property type="match status" value="1"/>
</dbReference>
<evidence type="ECO:0000259" key="3">
    <source>
        <dbReference type="PROSITE" id="PS50404"/>
    </source>
</evidence>
<dbReference type="InterPro" id="IPR036282">
    <property type="entry name" value="Glutathione-S-Trfase_C_sf"/>
</dbReference>
<dbReference type="Proteomes" id="UP000177622">
    <property type="component" value="Unassembled WGS sequence"/>
</dbReference>
<dbReference type="SUPFAM" id="SSF47616">
    <property type="entry name" value="GST C-terminal domain-like"/>
    <property type="match status" value="1"/>
</dbReference>
<evidence type="ECO:0000256" key="2">
    <source>
        <dbReference type="RuleBase" id="RU003494"/>
    </source>
</evidence>
<dbReference type="STRING" id="1835702.A0A1F5LHJ1"/>
<dbReference type="PANTHER" id="PTHR44051">
    <property type="entry name" value="GLUTATHIONE S-TRANSFERASE-RELATED"/>
    <property type="match status" value="1"/>
</dbReference>
<reference evidence="5 6" key="1">
    <citation type="journal article" date="2016" name="Sci. Rep.">
        <title>Penicillium arizonense, a new, genome sequenced fungal species, reveals a high chemical diversity in secreted metabolites.</title>
        <authorList>
            <person name="Grijseels S."/>
            <person name="Nielsen J.C."/>
            <person name="Randelovic M."/>
            <person name="Nielsen J."/>
            <person name="Nielsen K.F."/>
            <person name="Workman M."/>
            <person name="Frisvad J.C."/>
        </authorList>
    </citation>
    <scope>NUCLEOTIDE SEQUENCE [LARGE SCALE GENOMIC DNA]</scope>
    <source>
        <strain evidence="5 6">CBS 141311</strain>
    </source>
</reference>
<dbReference type="PANTHER" id="PTHR44051:SF8">
    <property type="entry name" value="GLUTATHIONE S-TRANSFERASE GSTA"/>
    <property type="match status" value="1"/>
</dbReference>
<dbReference type="AlphaFoldDB" id="A0A1F5LHJ1"/>
<dbReference type="SFLD" id="SFLDS00019">
    <property type="entry name" value="Glutathione_Transferase_(cytos"/>
    <property type="match status" value="1"/>
</dbReference>
<dbReference type="InterPro" id="IPR004046">
    <property type="entry name" value="GST_C"/>
</dbReference>
<dbReference type="InterPro" id="IPR036249">
    <property type="entry name" value="Thioredoxin-like_sf"/>
</dbReference>
<dbReference type="PROSITE" id="PS50404">
    <property type="entry name" value="GST_NTER"/>
    <property type="match status" value="1"/>
</dbReference>
<feature type="domain" description="GST N-terminal" evidence="3">
    <location>
        <begin position="6"/>
        <end position="92"/>
    </location>
</feature>
<organism evidence="5 6">
    <name type="scientific">Penicillium arizonense</name>
    <dbReference type="NCBI Taxonomy" id="1835702"/>
    <lineage>
        <taxon>Eukaryota</taxon>
        <taxon>Fungi</taxon>
        <taxon>Dikarya</taxon>
        <taxon>Ascomycota</taxon>
        <taxon>Pezizomycotina</taxon>
        <taxon>Eurotiomycetes</taxon>
        <taxon>Eurotiomycetidae</taxon>
        <taxon>Eurotiales</taxon>
        <taxon>Aspergillaceae</taxon>
        <taxon>Penicillium</taxon>
    </lineage>
</organism>
<proteinExistence type="inferred from homology"/>
<dbReference type="OrthoDB" id="422574at2759"/>
<evidence type="ECO:0000313" key="5">
    <source>
        <dbReference type="EMBL" id="OGE52678.1"/>
    </source>
</evidence>
<dbReference type="SFLD" id="SFLDG00358">
    <property type="entry name" value="Main_(cytGST)"/>
    <property type="match status" value="1"/>
</dbReference>
<sequence>MAAHVKPLILHAHSSSPNPIKVAITLEALHIPYEVKKWDFGDDPEKGVKGTKFLKINENGRVPAIEDPNTGVVAWESGACMNYIRRVYDKGNMIGPSGELAQDLVDFEKWEYFLLTTLGPMTGQAIWFRKYNAEKNENALERYTAQTYRCYDVLEGQLKKTGAESILNGRVSAVDYHFEPWLHNYPLAGLSLDKYPLIKKWLGLMETREEEALHGLKLGLCIATGKVATPAANVRVEHAVSREHIISKLS</sequence>
<dbReference type="PROSITE" id="PS50405">
    <property type="entry name" value="GST_CTER"/>
    <property type="match status" value="1"/>
</dbReference>
<evidence type="ECO:0000313" key="6">
    <source>
        <dbReference type="Proteomes" id="UP000177622"/>
    </source>
</evidence>
<protein>
    <recommendedName>
        <fullName evidence="7">GST N-terminal domain-containing protein</fullName>
    </recommendedName>
</protein>
<dbReference type="Pfam" id="PF02798">
    <property type="entry name" value="GST_N"/>
    <property type="match status" value="1"/>
</dbReference>
<dbReference type="InterPro" id="IPR010987">
    <property type="entry name" value="Glutathione-S-Trfase_C-like"/>
</dbReference>
<feature type="domain" description="GST C-terminal" evidence="4">
    <location>
        <begin position="100"/>
        <end position="231"/>
    </location>
</feature>
<dbReference type="InterPro" id="IPR040079">
    <property type="entry name" value="Glutathione_S-Trfase"/>
</dbReference>
<evidence type="ECO:0008006" key="7">
    <source>
        <dbReference type="Google" id="ProtNLM"/>
    </source>
</evidence>